<dbReference type="EMBL" id="RSCD01000010">
    <property type="protein sequence ID" value="RSH90536.1"/>
    <property type="molecule type" value="Genomic_DNA"/>
</dbReference>
<evidence type="ECO:0000313" key="2">
    <source>
        <dbReference type="Proteomes" id="UP000279259"/>
    </source>
</evidence>
<proteinExistence type="predicted"/>
<dbReference type="OrthoDB" id="2107880at2759"/>
<organism evidence="1 2">
    <name type="scientific">Saitozyma podzolica</name>
    <dbReference type="NCBI Taxonomy" id="1890683"/>
    <lineage>
        <taxon>Eukaryota</taxon>
        <taxon>Fungi</taxon>
        <taxon>Dikarya</taxon>
        <taxon>Basidiomycota</taxon>
        <taxon>Agaricomycotina</taxon>
        <taxon>Tremellomycetes</taxon>
        <taxon>Tremellales</taxon>
        <taxon>Trimorphomycetaceae</taxon>
        <taxon>Saitozyma</taxon>
    </lineage>
</organism>
<dbReference type="STRING" id="1890683.A0A427YHC5"/>
<accession>A0A427YHC5</accession>
<evidence type="ECO:0000313" key="1">
    <source>
        <dbReference type="EMBL" id="RSH90536.1"/>
    </source>
</evidence>
<comment type="caution">
    <text evidence="1">The sequence shown here is derived from an EMBL/GenBank/DDBJ whole genome shotgun (WGS) entry which is preliminary data.</text>
</comment>
<dbReference type="Proteomes" id="UP000279259">
    <property type="component" value="Unassembled WGS sequence"/>
</dbReference>
<reference evidence="1 2" key="1">
    <citation type="submission" date="2018-11" db="EMBL/GenBank/DDBJ databases">
        <title>Genome sequence of Saitozyma podzolica DSM 27192.</title>
        <authorList>
            <person name="Aliyu H."/>
            <person name="Gorte O."/>
            <person name="Ochsenreither K."/>
        </authorList>
    </citation>
    <scope>NUCLEOTIDE SEQUENCE [LARGE SCALE GENOMIC DNA]</scope>
    <source>
        <strain evidence="1 2">DSM 27192</strain>
    </source>
</reference>
<sequence>MSTSRSQHLLGLIRALPPTPLRPAGSPQLSNALEGVANRITKVRGEEGVEGMICALERIQAGKAMAEFPLGNRTLRPRHDPMYYKRMMDGVHRAAQGQGRSWWKSFFQVRGEA</sequence>
<gene>
    <name evidence="1" type="ORF">EHS25_001141</name>
</gene>
<name>A0A427YHC5_9TREE</name>
<dbReference type="AlphaFoldDB" id="A0A427YHC5"/>
<keyword evidence="2" id="KW-1185">Reference proteome</keyword>
<protein>
    <submittedName>
        <fullName evidence="1">Uncharacterized protein</fullName>
    </submittedName>
</protein>